<dbReference type="KEGG" id="kqi:F1D05_17165"/>
<feature type="region of interest" description="Disordered" evidence="1">
    <location>
        <begin position="41"/>
        <end position="70"/>
    </location>
</feature>
<organism evidence="2 3">
    <name type="scientific">Kribbella qitaiheensis</name>
    <dbReference type="NCBI Taxonomy" id="1544730"/>
    <lineage>
        <taxon>Bacteria</taxon>
        <taxon>Bacillati</taxon>
        <taxon>Actinomycetota</taxon>
        <taxon>Actinomycetes</taxon>
        <taxon>Propionibacteriales</taxon>
        <taxon>Kribbellaceae</taxon>
        <taxon>Kribbella</taxon>
    </lineage>
</organism>
<dbReference type="Proteomes" id="UP000515563">
    <property type="component" value="Chromosome"/>
</dbReference>
<feature type="compositionally biased region" description="Low complexity" evidence="1">
    <location>
        <begin position="41"/>
        <end position="52"/>
    </location>
</feature>
<proteinExistence type="predicted"/>
<name>A0A7G6WZB5_9ACTN</name>
<keyword evidence="3" id="KW-1185">Reference proteome</keyword>
<accession>A0A7G6WZB5</accession>
<dbReference type="AlphaFoldDB" id="A0A7G6WZB5"/>
<evidence type="ECO:0000313" key="2">
    <source>
        <dbReference type="EMBL" id="QNE19330.1"/>
    </source>
</evidence>
<gene>
    <name evidence="2" type="ORF">F1D05_17165</name>
</gene>
<sequence length="70" mass="6897">MVTEGIRPRAARKVLPALIGLPAGAMVLAVPSLAPASPVLPAGGSAAQASGGVPAYQNPRLPDWDGLVAS</sequence>
<protein>
    <submittedName>
        <fullName evidence="2">Uncharacterized protein</fullName>
    </submittedName>
</protein>
<evidence type="ECO:0000256" key="1">
    <source>
        <dbReference type="SAM" id="MobiDB-lite"/>
    </source>
</evidence>
<evidence type="ECO:0000313" key="3">
    <source>
        <dbReference type="Proteomes" id="UP000515563"/>
    </source>
</evidence>
<reference evidence="3" key="1">
    <citation type="submission" date="2019-09" db="EMBL/GenBank/DDBJ databases">
        <title>Antimicrobial potential of Antarctic Bacteria.</title>
        <authorList>
            <person name="Benaud N."/>
            <person name="Edwards R.J."/>
            <person name="Ferrari B.C."/>
        </authorList>
    </citation>
    <scope>NUCLEOTIDE SEQUENCE [LARGE SCALE GENOMIC DNA]</scope>
    <source>
        <strain evidence="3">SPB151</strain>
    </source>
</reference>
<reference evidence="2 3" key="2">
    <citation type="journal article" date="2020" name="Microbiol. Resour. Announc.">
        <title>Antarctic desert soil bacteria exhibit high novel natural product potential, evaluated through long-read genome sequencing and comparative genomics.</title>
        <authorList>
            <person name="Benaud N."/>
            <person name="Edwards R.J."/>
            <person name="Amos T.G."/>
            <person name="D'Agostino P.M."/>
            <person name="Gutierrez-Chavez C."/>
            <person name="Montgomery K."/>
            <person name="Nicetic I."/>
            <person name="Ferrari B.C."/>
        </authorList>
    </citation>
    <scope>NUCLEOTIDE SEQUENCE [LARGE SCALE GENOMIC DNA]</scope>
    <source>
        <strain evidence="2 3">SPB151</strain>
    </source>
</reference>
<dbReference type="EMBL" id="CP043661">
    <property type="protein sequence ID" value="QNE19330.1"/>
    <property type="molecule type" value="Genomic_DNA"/>
</dbReference>
<dbReference type="RefSeq" id="WP_185448606.1">
    <property type="nucleotide sequence ID" value="NZ_CP043661.1"/>
</dbReference>